<evidence type="ECO:0000313" key="2">
    <source>
        <dbReference type="EMBL" id="MEQ1403634.1"/>
    </source>
</evidence>
<keyword evidence="3" id="KW-1185">Reference proteome</keyword>
<proteinExistence type="predicted"/>
<dbReference type="EMBL" id="JBEAAL010000001">
    <property type="protein sequence ID" value="MEQ1403634.1"/>
    <property type="molecule type" value="Genomic_DNA"/>
</dbReference>
<keyword evidence="1" id="KW-1133">Transmembrane helix</keyword>
<sequence>MLHPLNHIRGHVYPRFRVFDPRNSGRLHASEIILGILLVMLAILGLAYAMTLISRALSA</sequence>
<keyword evidence="1" id="KW-0812">Transmembrane</keyword>
<accession>A0ABV0LVK1</accession>
<gene>
    <name evidence="2" type="ORF">ABK249_01695</name>
</gene>
<organism evidence="2 3">
    <name type="scientific">Neorhizobium phenanthreniclasticum</name>
    <dbReference type="NCBI Taxonomy" id="3157917"/>
    <lineage>
        <taxon>Bacteria</taxon>
        <taxon>Pseudomonadati</taxon>
        <taxon>Pseudomonadota</taxon>
        <taxon>Alphaproteobacteria</taxon>
        <taxon>Hyphomicrobiales</taxon>
        <taxon>Rhizobiaceae</taxon>
        <taxon>Rhizobium/Agrobacterium group</taxon>
        <taxon>Neorhizobium</taxon>
    </lineage>
</organism>
<evidence type="ECO:0008006" key="4">
    <source>
        <dbReference type="Google" id="ProtNLM"/>
    </source>
</evidence>
<name>A0ABV0LVK1_9HYPH</name>
<dbReference type="RefSeq" id="WP_037158564.1">
    <property type="nucleotide sequence ID" value="NZ_JBEAAL010000001.1"/>
</dbReference>
<reference evidence="2 3" key="1">
    <citation type="submission" date="2024-05" db="EMBL/GenBank/DDBJ databases">
        <title>Neorhizobium sp. Rsf11, a plant growth promoting and heavy metal resistant PAH-degrader.</title>
        <authorList>
            <person name="Golubev S.N."/>
            <person name="Muratova A.Y."/>
            <person name="Markelova M.I."/>
        </authorList>
    </citation>
    <scope>NUCLEOTIDE SEQUENCE [LARGE SCALE GENOMIC DNA]</scope>
    <source>
        <strain evidence="2 3">Rsf11</strain>
    </source>
</reference>
<evidence type="ECO:0000313" key="3">
    <source>
        <dbReference type="Proteomes" id="UP001496627"/>
    </source>
</evidence>
<evidence type="ECO:0000256" key="1">
    <source>
        <dbReference type="SAM" id="Phobius"/>
    </source>
</evidence>
<comment type="caution">
    <text evidence="2">The sequence shown here is derived from an EMBL/GenBank/DDBJ whole genome shotgun (WGS) entry which is preliminary data.</text>
</comment>
<feature type="transmembrane region" description="Helical" evidence="1">
    <location>
        <begin position="32"/>
        <end position="53"/>
    </location>
</feature>
<keyword evidence="1" id="KW-0472">Membrane</keyword>
<dbReference type="Proteomes" id="UP001496627">
    <property type="component" value="Unassembled WGS sequence"/>
</dbReference>
<protein>
    <recommendedName>
        <fullName evidence="4">Pilus assembly protein</fullName>
    </recommendedName>
</protein>